<name>A0ABR3SQ99_9PEZI</name>
<dbReference type="Pfam" id="PF13532">
    <property type="entry name" value="2OG-FeII_Oxy_2"/>
    <property type="match status" value="1"/>
</dbReference>
<evidence type="ECO:0000256" key="5">
    <source>
        <dbReference type="SAM" id="MobiDB-lite"/>
    </source>
</evidence>
<evidence type="ECO:0000256" key="3">
    <source>
        <dbReference type="ARBA" id="ARBA00023002"/>
    </source>
</evidence>
<dbReference type="InterPro" id="IPR004574">
    <property type="entry name" value="Alkb"/>
</dbReference>
<keyword evidence="3" id="KW-0560">Oxidoreductase</keyword>
<dbReference type="Proteomes" id="UP001521116">
    <property type="component" value="Unassembled WGS sequence"/>
</dbReference>
<feature type="region of interest" description="Disordered" evidence="5">
    <location>
        <begin position="185"/>
        <end position="207"/>
    </location>
</feature>
<evidence type="ECO:0000256" key="2">
    <source>
        <dbReference type="ARBA" id="ARBA00022964"/>
    </source>
</evidence>
<dbReference type="InterPro" id="IPR037151">
    <property type="entry name" value="AlkB-like_sf"/>
</dbReference>
<evidence type="ECO:0000259" key="6">
    <source>
        <dbReference type="Pfam" id="PF13532"/>
    </source>
</evidence>
<dbReference type="SUPFAM" id="SSF51197">
    <property type="entry name" value="Clavaminate synthase-like"/>
    <property type="match status" value="1"/>
</dbReference>
<sequence length="285" mass="31876">MLFTSQLMHRDLADPKHKINLEADYHIPYPLAKQQPAPESDVTPSVSEDSDLRASVTVPRSFFGYPQCSPDKVLDPKNDKSDIKPLNMAQFLAKKLRWLTLGAQYDWPTRSYGKTTTPFPSDLTRLVMGLFPYIRPESGVVLIYSGKDYMPVHRDVSELCERALASFSLGCDGIFVLAKDENDSSTEASAKGKGEEEQTPIAPRRRPDKTVAIRVRSGDCIVLSGEARWAWHAMPRTIAGTCPEPLAKWPVGTPGATEEEKKAYGKWKGYMGAKRINISCRQVWD</sequence>
<gene>
    <name evidence="7" type="ORF">SLS56_006543</name>
</gene>
<proteinExistence type="predicted"/>
<evidence type="ECO:0000313" key="8">
    <source>
        <dbReference type="Proteomes" id="UP001521116"/>
    </source>
</evidence>
<keyword evidence="1" id="KW-0479">Metal-binding</keyword>
<organism evidence="7 8">
    <name type="scientific">Neofusicoccum ribis</name>
    <dbReference type="NCBI Taxonomy" id="45134"/>
    <lineage>
        <taxon>Eukaryota</taxon>
        <taxon>Fungi</taxon>
        <taxon>Dikarya</taxon>
        <taxon>Ascomycota</taxon>
        <taxon>Pezizomycotina</taxon>
        <taxon>Dothideomycetes</taxon>
        <taxon>Dothideomycetes incertae sedis</taxon>
        <taxon>Botryosphaeriales</taxon>
        <taxon>Botryosphaeriaceae</taxon>
        <taxon>Neofusicoccum</taxon>
    </lineage>
</organism>
<feature type="domain" description="Alpha-ketoglutarate-dependent dioxygenase AlkB-like" evidence="6">
    <location>
        <begin position="86"/>
        <end position="281"/>
    </location>
</feature>
<comment type="caution">
    <text evidence="7">The sequence shown here is derived from an EMBL/GenBank/DDBJ whole genome shotgun (WGS) entry which is preliminary data.</text>
</comment>
<evidence type="ECO:0000256" key="4">
    <source>
        <dbReference type="ARBA" id="ARBA00023004"/>
    </source>
</evidence>
<dbReference type="Gene3D" id="2.60.120.590">
    <property type="entry name" value="Alpha-ketoglutarate-dependent dioxygenase AlkB-like"/>
    <property type="match status" value="1"/>
</dbReference>
<evidence type="ECO:0000256" key="1">
    <source>
        <dbReference type="ARBA" id="ARBA00022723"/>
    </source>
</evidence>
<keyword evidence="4" id="KW-0408">Iron</keyword>
<dbReference type="PANTHER" id="PTHR16557:SF3">
    <property type="entry name" value="ALPHA-KETOGLUTARATE-DEPENDENT DIOXYGENASE ALKB-LIKE DOMAIN-CONTAINING PROTEIN"/>
    <property type="match status" value="1"/>
</dbReference>
<dbReference type="InterPro" id="IPR027450">
    <property type="entry name" value="AlkB-like"/>
</dbReference>
<protein>
    <recommendedName>
        <fullName evidence="6">Alpha-ketoglutarate-dependent dioxygenase AlkB-like domain-containing protein</fullName>
    </recommendedName>
</protein>
<dbReference type="PANTHER" id="PTHR16557">
    <property type="entry name" value="ALKYLATED DNA REPAIR PROTEIN ALKB-RELATED"/>
    <property type="match status" value="1"/>
</dbReference>
<keyword evidence="8" id="KW-1185">Reference proteome</keyword>
<dbReference type="EMBL" id="JAJVDC020000076">
    <property type="protein sequence ID" value="KAL1627120.1"/>
    <property type="molecule type" value="Genomic_DNA"/>
</dbReference>
<evidence type="ECO:0000313" key="7">
    <source>
        <dbReference type="EMBL" id="KAL1627120.1"/>
    </source>
</evidence>
<keyword evidence="2" id="KW-0223">Dioxygenase</keyword>
<accession>A0ABR3SQ99</accession>
<reference evidence="7 8" key="1">
    <citation type="submission" date="2024-02" db="EMBL/GenBank/DDBJ databases">
        <title>De novo assembly and annotation of 12 fungi associated with fruit tree decline syndrome in Ontario, Canada.</title>
        <authorList>
            <person name="Sulman M."/>
            <person name="Ellouze W."/>
            <person name="Ilyukhin E."/>
        </authorList>
    </citation>
    <scope>NUCLEOTIDE SEQUENCE [LARGE SCALE GENOMIC DNA]</scope>
    <source>
        <strain evidence="7 8">M1-105</strain>
    </source>
</reference>